<reference evidence="1" key="2">
    <citation type="submission" date="2023-05" db="EMBL/GenBank/DDBJ databases">
        <authorList>
            <person name="Fouks B."/>
        </authorList>
    </citation>
    <scope>NUCLEOTIDE SEQUENCE</scope>
    <source>
        <strain evidence="1">Stay&amp;Tobe</strain>
        <tissue evidence="1">Testes</tissue>
    </source>
</reference>
<dbReference type="EMBL" id="JASPKZ010010571">
    <property type="protein sequence ID" value="KAJ9574262.1"/>
    <property type="molecule type" value="Genomic_DNA"/>
</dbReference>
<evidence type="ECO:0000313" key="2">
    <source>
        <dbReference type="Proteomes" id="UP001233999"/>
    </source>
</evidence>
<accession>A0AAD7Z5Z2</accession>
<proteinExistence type="predicted"/>
<dbReference type="Proteomes" id="UP001233999">
    <property type="component" value="Unassembled WGS sequence"/>
</dbReference>
<sequence>NWIPALCRGSFHVTRHMSSFSSSEENQDKDFNALKISKTLPNVYNRVFKKLKIFHVNKCLRTFCR</sequence>
<reference evidence="1" key="1">
    <citation type="journal article" date="2023" name="IScience">
        <title>Live-bearing cockroach genome reveals convergent evolutionary mechanisms linked to viviparity in insects and beyond.</title>
        <authorList>
            <person name="Fouks B."/>
            <person name="Harrison M.C."/>
            <person name="Mikhailova A.A."/>
            <person name="Marchal E."/>
            <person name="English S."/>
            <person name="Carruthers M."/>
            <person name="Jennings E.C."/>
            <person name="Chiamaka E.L."/>
            <person name="Frigard R.A."/>
            <person name="Pippel M."/>
            <person name="Attardo G.M."/>
            <person name="Benoit J.B."/>
            <person name="Bornberg-Bauer E."/>
            <person name="Tobe S.S."/>
        </authorList>
    </citation>
    <scope>NUCLEOTIDE SEQUENCE</scope>
    <source>
        <strain evidence="1">Stay&amp;Tobe</strain>
    </source>
</reference>
<comment type="caution">
    <text evidence="1">The sequence shown here is derived from an EMBL/GenBank/DDBJ whole genome shotgun (WGS) entry which is preliminary data.</text>
</comment>
<keyword evidence="2" id="KW-1185">Reference proteome</keyword>
<gene>
    <name evidence="1" type="ORF">L9F63_026092</name>
</gene>
<organism evidence="1 2">
    <name type="scientific">Diploptera punctata</name>
    <name type="common">Pacific beetle cockroach</name>
    <dbReference type="NCBI Taxonomy" id="6984"/>
    <lineage>
        <taxon>Eukaryota</taxon>
        <taxon>Metazoa</taxon>
        <taxon>Ecdysozoa</taxon>
        <taxon>Arthropoda</taxon>
        <taxon>Hexapoda</taxon>
        <taxon>Insecta</taxon>
        <taxon>Pterygota</taxon>
        <taxon>Neoptera</taxon>
        <taxon>Polyneoptera</taxon>
        <taxon>Dictyoptera</taxon>
        <taxon>Blattodea</taxon>
        <taxon>Blaberoidea</taxon>
        <taxon>Blaberidae</taxon>
        <taxon>Diplopterinae</taxon>
        <taxon>Diploptera</taxon>
    </lineage>
</organism>
<feature type="non-terminal residue" evidence="1">
    <location>
        <position position="1"/>
    </location>
</feature>
<feature type="non-terminal residue" evidence="1">
    <location>
        <position position="65"/>
    </location>
</feature>
<evidence type="ECO:0000313" key="1">
    <source>
        <dbReference type="EMBL" id="KAJ9574262.1"/>
    </source>
</evidence>
<dbReference type="AlphaFoldDB" id="A0AAD7Z5Z2"/>
<protein>
    <submittedName>
        <fullName evidence="1">Uncharacterized protein</fullName>
    </submittedName>
</protein>
<name>A0AAD7Z5Z2_DIPPU</name>